<proteinExistence type="inferred from homology"/>
<keyword evidence="12" id="KW-1185">Reference proteome</keyword>
<evidence type="ECO:0000259" key="9">
    <source>
        <dbReference type="SMART" id="SM00829"/>
    </source>
</evidence>
<dbReference type="InterPro" id="IPR029752">
    <property type="entry name" value="D-isomer_DH_CS1"/>
</dbReference>
<evidence type="ECO:0000256" key="6">
    <source>
        <dbReference type="ARBA" id="ARBA00023002"/>
    </source>
</evidence>
<dbReference type="InterPro" id="IPR011032">
    <property type="entry name" value="GroES-like_sf"/>
</dbReference>
<keyword evidence="4 8" id="KW-0862">Zinc</keyword>
<evidence type="ECO:0000256" key="8">
    <source>
        <dbReference type="RuleBase" id="RU361277"/>
    </source>
</evidence>
<accession>A0A0F7KFB6</accession>
<dbReference type="FunFam" id="3.40.50.720:FF:000022">
    <property type="entry name" value="Cinnamyl alcohol dehydrogenase"/>
    <property type="match status" value="1"/>
</dbReference>
<dbReference type="RefSeq" id="WP_046849923.1">
    <property type="nucleotide sequence ID" value="NZ_CP011451.1"/>
</dbReference>
<evidence type="ECO:0000313" key="12">
    <source>
        <dbReference type="Proteomes" id="UP000034156"/>
    </source>
</evidence>
<dbReference type="GO" id="GO:0008270">
    <property type="term" value="F:zinc ion binding"/>
    <property type="evidence" value="ECO:0007669"/>
    <property type="project" value="InterPro"/>
</dbReference>
<dbReference type="InterPro" id="IPR036291">
    <property type="entry name" value="NAD(P)-bd_dom_sf"/>
</dbReference>
<name>A0A0F7KFB6_9PROT</name>
<dbReference type="SMART" id="SM00829">
    <property type="entry name" value="PKS_ER"/>
    <property type="match status" value="1"/>
</dbReference>
<comment type="cofactor">
    <cofactor evidence="1 8">
        <name>Zn(2+)</name>
        <dbReference type="ChEBI" id="CHEBI:29105"/>
    </cofactor>
</comment>
<evidence type="ECO:0000256" key="7">
    <source>
        <dbReference type="ARBA" id="ARBA00024074"/>
    </source>
</evidence>
<sequence>MTNNISGWAALDAKQKLEPFTYDAGPLGLEEVEVAVEFCGLCHSDLSIINNDWGLSKYPVIPGHEVVGRIVAVGDHVKELKIGQRVGIGWNVNSCMHCHECLTGQHNLCLQAAPTIIGHYGGFAERVRSHWLWAIPLPNALEISSAGPLLCGGITVFAPLLIHGIKPTDRVGVVGIGGLGHLALQFARAWGCEVTAFTSNLSKAEETRAFGAHHVVSSRNNAEIRKVANSLDFLMVTVNVPLDWTLLLKTLKPNGRMHVVGAVLEPMPIPAFELIMGQKSVSGSPTGGPAMLATMLDFAARHHIAPQVEHFPLNKVNDAIGHLAAGKARYRIVLDHVGPF</sequence>
<dbReference type="PROSITE" id="PS00065">
    <property type="entry name" value="D_2_HYDROXYACID_DH_1"/>
    <property type="match status" value="1"/>
</dbReference>
<dbReference type="InterPro" id="IPR013154">
    <property type="entry name" value="ADH-like_N"/>
</dbReference>
<organism evidence="10 12">
    <name type="scientific">Nitrosomonas communis</name>
    <dbReference type="NCBI Taxonomy" id="44574"/>
    <lineage>
        <taxon>Bacteria</taxon>
        <taxon>Pseudomonadati</taxon>
        <taxon>Pseudomonadota</taxon>
        <taxon>Betaproteobacteria</taxon>
        <taxon>Nitrosomonadales</taxon>
        <taxon>Nitrosomonadaceae</taxon>
        <taxon>Nitrosomonas</taxon>
    </lineage>
</organism>
<gene>
    <name evidence="10" type="ORF">AAW31_08575</name>
    <name evidence="11" type="ORF">BCL69_100570</name>
</gene>
<reference evidence="10 12" key="2">
    <citation type="journal article" date="2016" name="Genome Announc.">
        <title>Genome Sequence of Nitrosomonas communis Strain Nm2, a Mesophilic Ammonia-Oxidizing Bacterium Isolated from Mediterranean Soil.</title>
        <authorList>
            <person name="Kozlowski J.A."/>
            <person name="Kits K.D."/>
            <person name="Stein L.Y."/>
        </authorList>
    </citation>
    <scope>NUCLEOTIDE SEQUENCE [LARGE SCALE GENOMIC DNA]</scope>
    <source>
        <strain evidence="10 12">Nm2</strain>
    </source>
</reference>
<evidence type="ECO:0000256" key="5">
    <source>
        <dbReference type="ARBA" id="ARBA00022857"/>
    </source>
</evidence>
<dbReference type="FunFam" id="3.90.180.10:FF:000018">
    <property type="entry name" value="NAD(P)-dependent alcohol dehydrogenase"/>
    <property type="match status" value="1"/>
</dbReference>
<dbReference type="SUPFAM" id="SSF50129">
    <property type="entry name" value="GroES-like"/>
    <property type="match status" value="1"/>
</dbReference>
<dbReference type="AlphaFoldDB" id="A0A0F7KFB6"/>
<dbReference type="Pfam" id="PF00107">
    <property type="entry name" value="ADH_zinc_N"/>
    <property type="match status" value="1"/>
</dbReference>
<evidence type="ECO:0000256" key="1">
    <source>
        <dbReference type="ARBA" id="ARBA00001947"/>
    </source>
</evidence>
<evidence type="ECO:0000256" key="2">
    <source>
        <dbReference type="ARBA" id="ARBA00008072"/>
    </source>
</evidence>
<dbReference type="KEGG" id="nco:AAW31_08575"/>
<dbReference type="Gene3D" id="3.40.50.720">
    <property type="entry name" value="NAD(P)-binding Rossmann-like Domain"/>
    <property type="match status" value="1"/>
</dbReference>
<comment type="similarity">
    <text evidence="2 8">Belongs to the zinc-containing alcohol dehydrogenase family.</text>
</comment>
<evidence type="ECO:0000256" key="3">
    <source>
        <dbReference type="ARBA" id="ARBA00022723"/>
    </source>
</evidence>
<dbReference type="OrthoDB" id="9771084at2"/>
<dbReference type="PATRIC" id="fig|44574.3.peg.2092"/>
<dbReference type="EMBL" id="CP011451">
    <property type="protein sequence ID" value="AKH37853.1"/>
    <property type="molecule type" value="Genomic_DNA"/>
</dbReference>
<dbReference type="InterPro" id="IPR002328">
    <property type="entry name" value="ADH_Zn_CS"/>
</dbReference>
<dbReference type="InterPro" id="IPR020843">
    <property type="entry name" value="ER"/>
</dbReference>
<protein>
    <recommendedName>
        <fullName evidence="7">alcohol dehydrogenase (NADP(+))</fullName>
        <ecNumber evidence="7">1.1.1.2</ecNumber>
    </recommendedName>
</protein>
<dbReference type="InterPro" id="IPR013149">
    <property type="entry name" value="ADH-like_C"/>
</dbReference>
<dbReference type="CDD" id="cd05283">
    <property type="entry name" value="CAD1"/>
    <property type="match status" value="1"/>
</dbReference>
<dbReference type="EC" id="1.1.1.2" evidence="7"/>
<keyword evidence="5" id="KW-0521">NADP</keyword>
<evidence type="ECO:0000313" key="11">
    <source>
        <dbReference type="EMBL" id="TYP92871.1"/>
    </source>
</evidence>
<evidence type="ECO:0000313" key="13">
    <source>
        <dbReference type="Proteomes" id="UP000324176"/>
    </source>
</evidence>
<keyword evidence="6" id="KW-0560">Oxidoreductase</keyword>
<evidence type="ECO:0000256" key="4">
    <source>
        <dbReference type="ARBA" id="ARBA00022833"/>
    </source>
</evidence>
<dbReference type="InterPro" id="IPR047109">
    <property type="entry name" value="CAD-like"/>
</dbReference>
<reference evidence="11 13" key="3">
    <citation type="submission" date="2019-07" db="EMBL/GenBank/DDBJ databases">
        <title>Active sludge and wastewater microbial communities from Klosterneuburg, Austria.</title>
        <authorList>
            <person name="Wagner M."/>
        </authorList>
    </citation>
    <scope>NUCLEOTIDE SEQUENCE [LARGE SCALE GENOMIC DNA]</scope>
    <source>
        <strain evidence="11 13">Nm2</strain>
    </source>
</reference>
<evidence type="ECO:0000313" key="10">
    <source>
        <dbReference type="EMBL" id="AKH37853.1"/>
    </source>
</evidence>
<feature type="domain" description="Enoyl reductase (ER)" evidence="9">
    <location>
        <begin position="9"/>
        <end position="334"/>
    </location>
</feature>
<dbReference type="Proteomes" id="UP000034156">
    <property type="component" value="Chromosome"/>
</dbReference>
<dbReference type="PROSITE" id="PS00059">
    <property type="entry name" value="ADH_ZINC"/>
    <property type="match status" value="1"/>
</dbReference>
<dbReference type="Pfam" id="PF08240">
    <property type="entry name" value="ADH_N"/>
    <property type="match status" value="1"/>
</dbReference>
<dbReference type="Proteomes" id="UP000324176">
    <property type="component" value="Unassembled WGS sequence"/>
</dbReference>
<reference evidence="12" key="1">
    <citation type="submission" date="2015-05" db="EMBL/GenBank/DDBJ databases">
        <title>Draft genome of Nitrosomonas communis strain Nm2.</title>
        <authorList>
            <person name="Kozlowski J.A."/>
            <person name="Kits K.D."/>
            <person name="Stein L.Y."/>
        </authorList>
    </citation>
    <scope>NUCLEOTIDE SEQUENCE [LARGE SCALE GENOMIC DNA]</scope>
    <source>
        <strain evidence="12">Nm2</strain>
    </source>
</reference>
<dbReference type="PANTHER" id="PTHR42683">
    <property type="entry name" value="ALDEHYDE REDUCTASE"/>
    <property type="match status" value="1"/>
</dbReference>
<dbReference type="SUPFAM" id="SSF51735">
    <property type="entry name" value="NAD(P)-binding Rossmann-fold domains"/>
    <property type="match status" value="1"/>
</dbReference>
<dbReference type="EMBL" id="VNHT01000005">
    <property type="protein sequence ID" value="TYP92871.1"/>
    <property type="molecule type" value="Genomic_DNA"/>
</dbReference>
<keyword evidence="3 8" id="KW-0479">Metal-binding</keyword>
<dbReference type="GO" id="GO:0008106">
    <property type="term" value="F:alcohol dehydrogenase (NADP+) activity"/>
    <property type="evidence" value="ECO:0007669"/>
    <property type="project" value="UniProtKB-EC"/>
</dbReference>
<dbReference type="Gene3D" id="3.90.180.10">
    <property type="entry name" value="Medium-chain alcohol dehydrogenases, catalytic domain"/>
    <property type="match status" value="1"/>
</dbReference>